<dbReference type="PANTHER" id="PTHR24230:SF75">
    <property type="entry name" value="RELAXIN FAMILY PEPTIDE RECEPTOR 3"/>
    <property type="match status" value="1"/>
</dbReference>
<evidence type="ECO:0000256" key="11">
    <source>
        <dbReference type="SAM" id="Phobius"/>
    </source>
</evidence>
<proteinExistence type="evidence at transcript level"/>
<protein>
    <submittedName>
        <fullName evidence="13">Neuropeptide-like GPCR</fullName>
    </submittedName>
</protein>
<dbReference type="GO" id="GO:0005886">
    <property type="term" value="C:plasma membrane"/>
    <property type="evidence" value="ECO:0007669"/>
    <property type="project" value="UniProtKB-SubCell"/>
</dbReference>
<evidence type="ECO:0000256" key="4">
    <source>
        <dbReference type="ARBA" id="ARBA00022989"/>
    </source>
</evidence>
<feature type="domain" description="G-protein coupled receptors family 1 profile" evidence="12">
    <location>
        <begin position="54"/>
        <end position="313"/>
    </location>
</feature>
<keyword evidence="5 9" id="KW-0297">G-protein coupled receptor</keyword>
<reference evidence="13" key="1">
    <citation type="submission" date="2018-09" db="EMBL/GenBank/DDBJ databases">
        <authorList>
            <person name="Nielsen S.K.D."/>
            <person name="Koch T.L."/>
            <person name="Hauser F."/>
            <person name="Garm A."/>
            <person name="Grimmelikhuijzen C.J.P."/>
        </authorList>
    </citation>
    <scope>NUCLEOTIDE SEQUENCE</scope>
</reference>
<feature type="transmembrane region" description="Helical" evidence="11">
    <location>
        <begin position="38"/>
        <end position="63"/>
    </location>
</feature>
<dbReference type="PRINTS" id="PR00237">
    <property type="entry name" value="GPCRRHODOPSN"/>
</dbReference>
<feature type="transmembrane region" description="Helical" evidence="11">
    <location>
        <begin position="296"/>
        <end position="316"/>
    </location>
</feature>
<evidence type="ECO:0000256" key="9">
    <source>
        <dbReference type="RuleBase" id="RU000688"/>
    </source>
</evidence>
<name>A0A481ZMR6_TRICY</name>
<keyword evidence="4 11" id="KW-1133">Transmembrane helix</keyword>
<keyword evidence="8 9" id="KW-0807">Transducer</keyword>
<feature type="region of interest" description="Disordered" evidence="10">
    <location>
        <begin position="1"/>
        <end position="22"/>
    </location>
</feature>
<comment type="subcellular location">
    <subcellularLocation>
        <location evidence="1">Cell membrane</location>
        <topology evidence="1">Multi-pass membrane protein</topology>
    </subcellularLocation>
</comment>
<dbReference type="Pfam" id="PF00001">
    <property type="entry name" value="7tm_1"/>
    <property type="match status" value="1"/>
</dbReference>
<evidence type="ECO:0000256" key="7">
    <source>
        <dbReference type="ARBA" id="ARBA00023170"/>
    </source>
</evidence>
<keyword evidence="13" id="KW-0527">Neuropeptide</keyword>
<dbReference type="PANTHER" id="PTHR24230">
    <property type="entry name" value="G-PROTEIN COUPLED RECEPTOR"/>
    <property type="match status" value="1"/>
</dbReference>
<dbReference type="SUPFAM" id="SSF81321">
    <property type="entry name" value="Family A G protein-coupled receptor-like"/>
    <property type="match status" value="1"/>
</dbReference>
<dbReference type="GO" id="GO:0007218">
    <property type="term" value="P:neuropeptide signaling pathway"/>
    <property type="evidence" value="ECO:0007669"/>
    <property type="project" value="UniProtKB-KW"/>
</dbReference>
<dbReference type="AlphaFoldDB" id="A0A481ZMR6"/>
<dbReference type="GO" id="GO:0008528">
    <property type="term" value="F:G protein-coupled peptide receptor activity"/>
    <property type="evidence" value="ECO:0007669"/>
    <property type="project" value="TreeGrafter"/>
</dbReference>
<evidence type="ECO:0000256" key="10">
    <source>
        <dbReference type="SAM" id="MobiDB-lite"/>
    </source>
</evidence>
<evidence type="ECO:0000313" key="13">
    <source>
        <dbReference type="EMBL" id="QBL02602.1"/>
    </source>
</evidence>
<evidence type="ECO:0000256" key="3">
    <source>
        <dbReference type="ARBA" id="ARBA00022692"/>
    </source>
</evidence>
<dbReference type="Gene3D" id="1.20.1070.10">
    <property type="entry name" value="Rhodopsin 7-helix transmembrane proteins"/>
    <property type="match status" value="1"/>
</dbReference>
<accession>A0A481ZMR6</accession>
<organism evidence="13">
    <name type="scientific">Tripedalia cystophora</name>
    <name type="common">Mangrove box jellyfish</name>
    <dbReference type="NCBI Taxonomy" id="6141"/>
    <lineage>
        <taxon>Eukaryota</taxon>
        <taxon>Metazoa</taxon>
        <taxon>Cnidaria</taxon>
        <taxon>Cubozoa</taxon>
        <taxon>Carybdeida</taxon>
        <taxon>Tripedaliidae</taxon>
        <taxon>Tripedalia</taxon>
    </lineage>
</organism>
<reference evidence="13" key="2">
    <citation type="journal article" date="2019" name="BMC Genomics">
        <title>De novo transcriptome assembly of the cubomedusa Tripedalia cystophora, including the analysis of a set of genes involved in peptidergic neurotransmission.</title>
        <authorList>
            <person name="Nielsen S.K."/>
            <person name="Koch T.L."/>
            <person name="Hauser F."/>
            <person name="Garm A."/>
            <person name="Grimmelikhuijzen C.J."/>
        </authorList>
    </citation>
    <scope>NUCLEOTIDE SEQUENCE</scope>
</reference>
<evidence type="ECO:0000256" key="8">
    <source>
        <dbReference type="ARBA" id="ARBA00023224"/>
    </source>
</evidence>
<keyword evidence="6 11" id="KW-0472">Membrane</keyword>
<evidence type="ECO:0000256" key="6">
    <source>
        <dbReference type="ARBA" id="ARBA00023136"/>
    </source>
</evidence>
<keyword evidence="7 9" id="KW-0675">Receptor</keyword>
<keyword evidence="2" id="KW-1003">Cell membrane</keyword>
<dbReference type="CDD" id="cd00637">
    <property type="entry name" value="7tm_classA_rhodopsin-like"/>
    <property type="match status" value="1"/>
</dbReference>
<comment type="similarity">
    <text evidence="9">Belongs to the G-protein coupled receptor 1 family.</text>
</comment>
<evidence type="ECO:0000256" key="2">
    <source>
        <dbReference type="ARBA" id="ARBA00022475"/>
    </source>
</evidence>
<dbReference type="InterPro" id="IPR017452">
    <property type="entry name" value="GPCR_Rhodpsn_7TM"/>
</dbReference>
<dbReference type="PROSITE" id="PS00237">
    <property type="entry name" value="G_PROTEIN_RECEP_F1_1"/>
    <property type="match status" value="1"/>
</dbReference>
<sequence>MVPGTPRNMSEDNESLKLEGEPRPLMSSLPMIDTGNSVVLVLLCVMILIVGTVGNSVVLYTFGWRKRKSMNNSKALLLTLGIFDLICSALIPVLMIVRTVGPQAAAFDAGCRVLPLALTSSVTASQVMIIAICYDRYVAVRHPFRNRPMIPLIKKTVTASILLSTVLCIPMFVDLMKHSFIEAFYCYRSFEKSRSFLLQSCVFLARDVNTFIAMAFYIRGILRELGRTTDKLPPSSAQQCIRWRKRREHIKRLLAAVVTTFKLCIAPFDLYIFFLMTFDFQDPGPNSWQKIVTGGSYLIVLQSANSAVNVFIYSAFHPDFTFLRVMSRRLSISFSS</sequence>
<evidence type="ECO:0000256" key="5">
    <source>
        <dbReference type="ARBA" id="ARBA00023040"/>
    </source>
</evidence>
<evidence type="ECO:0000259" key="12">
    <source>
        <dbReference type="PROSITE" id="PS50262"/>
    </source>
</evidence>
<evidence type="ECO:0000256" key="1">
    <source>
        <dbReference type="ARBA" id="ARBA00004651"/>
    </source>
</evidence>
<keyword evidence="3 9" id="KW-0812">Transmembrane</keyword>
<feature type="transmembrane region" description="Helical" evidence="11">
    <location>
        <begin position="116"/>
        <end position="135"/>
    </location>
</feature>
<feature type="transmembrane region" description="Helical" evidence="11">
    <location>
        <begin position="253"/>
        <end position="276"/>
    </location>
</feature>
<feature type="transmembrane region" description="Helical" evidence="11">
    <location>
        <begin position="75"/>
        <end position="96"/>
    </location>
</feature>
<dbReference type="EMBL" id="MH835316">
    <property type="protein sequence ID" value="QBL02602.1"/>
    <property type="molecule type" value="mRNA"/>
</dbReference>
<feature type="transmembrane region" description="Helical" evidence="11">
    <location>
        <begin position="196"/>
        <end position="218"/>
    </location>
</feature>
<dbReference type="InterPro" id="IPR000276">
    <property type="entry name" value="GPCR_Rhodpsn"/>
</dbReference>
<feature type="transmembrane region" description="Helical" evidence="11">
    <location>
        <begin position="156"/>
        <end position="176"/>
    </location>
</feature>
<dbReference type="PROSITE" id="PS50262">
    <property type="entry name" value="G_PROTEIN_RECEP_F1_2"/>
    <property type="match status" value="1"/>
</dbReference>